<feature type="domain" description="Tc1-like transposase DDE" evidence="2">
    <location>
        <begin position="147"/>
        <end position="278"/>
    </location>
</feature>
<keyword evidence="8" id="KW-1185">Reference proteome</keyword>
<evidence type="ECO:0000313" key="8">
    <source>
        <dbReference type="Proteomes" id="UP001483337"/>
    </source>
</evidence>
<dbReference type="InterPro" id="IPR047655">
    <property type="entry name" value="Transpos_IS630-like"/>
</dbReference>
<evidence type="ECO:0000313" key="6">
    <source>
        <dbReference type="EMBL" id="WZB90421.1"/>
    </source>
</evidence>
<dbReference type="EMBL" id="CP150886">
    <property type="protein sequence ID" value="WZB88526.1"/>
    <property type="molecule type" value="Genomic_DNA"/>
</dbReference>
<dbReference type="Pfam" id="PF13358">
    <property type="entry name" value="DDE_3"/>
    <property type="match status" value="1"/>
</dbReference>
<dbReference type="PANTHER" id="PTHR46564">
    <property type="entry name" value="TRANSPOSASE"/>
    <property type="match status" value="1"/>
</dbReference>
<dbReference type="Gene3D" id="3.30.420.10">
    <property type="entry name" value="Ribonuclease H-like superfamily/Ribonuclease H"/>
    <property type="match status" value="1"/>
</dbReference>
<keyword evidence="5" id="KW-0614">Plasmid</keyword>
<organism evidence="4 8">
    <name type="scientific">Okeanomitos corallinicola TIOX110</name>
    <dbReference type="NCBI Taxonomy" id="3133117"/>
    <lineage>
        <taxon>Bacteria</taxon>
        <taxon>Bacillati</taxon>
        <taxon>Cyanobacteriota</taxon>
        <taxon>Cyanophyceae</taxon>
        <taxon>Nostocales</taxon>
        <taxon>Aphanizomenonaceae</taxon>
        <taxon>Okeanomitos</taxon>
    </lineage>
</organism>
<evidence type="ECO:0000313" key="5">
    <source>
        <dbReference type="EMBL" id="WZB90359.1"/>
    </source>
</evidence>
<dbReference type="InterPro" id="IPR036388">
    <property type="entry name" value="WH-like_DNA-bd_sf"/>
</dbReference>
<proteinExistence type="predicted"/>
<dbReference type="Proteomes" id="UP001483337">
    <property type="component" value="Chromosome"/>
</dbReference>
<dbReference type="PANTHER" id="PTHR46564:SF1">
    <property type="entry name" value="TRANSPOSASE"/>
    <property type="match status" value="1"/>
</dbReference>
<dbReference type="NCBIfam" id="NF033545">
    <property type="entry name" value="transpos_IS630"/>
    <property type="match status" value="1"/>
</dbReference>
<dbReference type="InterPro" id="IPR009057">
    <property type="entry name" value="Homeodomain-like_sf"/>
</dbReference>
<feature type="domain" description="Transposase Synechocystis PCC 6803" evidence="1">
    <location>
        <begin position="3"/>
        <end position="120"/>
    </location>
</feature>
<dbReference type="RefSeq" id="WP_353929831.1">
    <property type="nucleotide sequence ID" value="NZ_CP150886.1"/>
</dbReference>
<evidence type="ECO:0000313" key="3">
    <source>
        <dbReference type="EMBL" id="WZB86917.1"/>
    </source>
</evidence>
<dbReference type="EMBL" id="CP150887">
    <property type="protein sequence ID" value="WZB90463.1"/>
    <property type="molecule type" value="Genomic_DNA"/>
</dbReference>
<protein>
    <submittedName>
        <fullName evidence="4">IS630 family transposase</fullName>
    </submittedName>
</protein>
<sequence length="315" mass="35321">MKSYSVDLREKIVAAHIQKNISIRKVANIFSVSKSLVQKLVKQQKIDGDLQPKKRGKPQFSHLTNADIDLRELVEANSDATLIELCELFADKTGNWVGRSAMCSALQKLGLNRKKKTTRSTQAGTERVLNLRLDYWDQVKNIEPENLVFLDETGILLGLTRTHARSQLGARAYSVKPFYRGSKVTVIGAISIKKVVALMTMNDSMDGNAFEVFVEKFLVPQLWSGAVVVMDNLSAHKRDSIVSMIEAVGASVLCLSSYSPDFNPIELWWSQLKSFLRSFTPTTTEMVDKLISVALDLINPQHLRNWFASCCYCTS</sequence>
<evidence type="ECO:0000259" key="1">
    <source>
        <dbReference type="Pfam" id="PF01710"/>
    </source>
</evidence>
<dbReference type="EMBL" id="CP150886">
    <property type="protein sequence ID" value="WZB86917.1"/>
    <property type="molecule type" value="Genomic_DNA"/>
</dbReference>
<dbReference type="InterPro" id="IPR002622">
    <property type="entry name" value="Transposase_14"/>
</dbReference>
<dbReference type="EMBL" id="CP150887">
    <property type="protein sequence ID" value="WZB90421.1"/>
    <property type="molecule type" value="Genomic_DNA"/>
</dbReference>
<dbReference type="SUPFAM" id="SSF46689">
    <property type="entry name" value="Homeodomain-like"/>
    <property type="match status" value="1"/>
</dbReference>
<dbReference type="InterPro" id="IPR036397">
    <property type="entry name" value="RNaseH_sf"/>
</dbReference>
<geneLocation type="plasmid" evidence="5 8">
    <name>unnamed</name>
</geneLocation>
<dbReference type="Gene3D" id="1.10.10.10">
    <property type="entry name" value="Winged helix-like DNA-binding domain superfamily/Winged helix DNA-binding domain"/>
    <property type="match status" value="1"/>
</dbReference>
<gene>
    <name evidence="4" type="ORF">WJM97_02215</name>
    <name evidence="3" type="ORF">WJM97_16195</name>
    <name evidence="7" type="ORF">WJM97_22960</name>
    <name evidence="5" type="ORF">WJM97_23190</name>
    <name evidence="6" type="ORF">WJM97_23525</name>
</gene>
<accession>A0ABZ2UTT8</accession>
<dbReference type="InterPro" id="IPR038717">
    <property type="entry name" value="Tc1-like_DDE_dom"/>
</dbReference>
<name>A0ABZ2UTT8_9CYAN</name>
<evidence type="ECO:0000313" key="7">
    <source>
        <dbReference type="EMBL" id="WZB90463.1"/>
    </source>
</evidence>
<evidence type="ECO:0000259" key="2">
    <source>
        <dbReference type="Pfam" id="PF13358"/>
    </source>
</evidence>
<reference evidence="4 8" key="1">
    <citation type="submission" date="2024-04" db="EMBL/GenBank/DDBJ databases">
        <title>Okeanomitos corallinicola gen. &amp; sp. nov. (Nostocales, Cyanobacteria), a new toxic marine heterocyst-forming cyanobacterium from a coral reef.</title>
        <authorList>
            <person name="Li H."/>
            <person name="Li R."/>
            <person name="Kang J."/>
            <person name="Hii K.S."/>
            <person name="Mohamed H.F."/>
            <person name="Xu X."/>
            <person name="Luo Z."/>
        </authorList>
    </citation>
    <scope>NUCLEOTIDE SEQUENCE [LARGE SCALE GENOMIC DNA]</scope>
    <source>
        <strain evidence="4 8">TIOX110</strain>
        <plasmid evidence="5 8">unnamed</plasmid>
    </source>
</reference>
<dbReference type="Pfam" id="PF01710">
    <property type="entry name" value="HTH_Tnp_IS630"/>
    <property type="match status" value="1"/>
</dbReference>
<dbReference type="Proteomes" id="UP001483337">
    <property type="component" value="Plasmid unnamed"/>
</dbReference>
<evidence type="ECO:0000313" key="4">
    <source>
        <dbReference type="EMBL" id="WZB88526.1"/>
    </source>
</evidence>
<dbReference type="EMBL" id="CP150887">
    <property type="protein sequence ID" value="WZB90359.1"/>
    <property type="molecule type" value="Genomic_DNA"/>
</dbReference>